<keyword evidence="8" id="KW-1185">Reference proteome</keyword>
<comment type="subcellular location">
    <subcellularLocation>
        <location evidence="1">Membrane</location>
        <topology evidence="1">Multi-pass membrane protein</topology>
    </subcellularLocation>
</comment>
<dbReference type="Pfam" id="PF00892">
    <property type="entry name" value="EamA"/>
    <property type="match status" value="2"/>
</dbReference>
<feature type="transmembrane region" description="Helical" evidence="5">
    <location>
        <begin position="250"/>
        <end position="270"/>
    </location>
</feature>
<dbReference type="InterPro" id="IPR050638">
    <property type="entry name" value="AA-Vitamin_Transporters"/>
</dbReference>
<feature type="domain" description="EamA" evidence="6">
    <location>
        <begin position="2"/>
        <end position="119"/>
    </location>
</feature>
<organism evidence="7 8">
    <name type="scientific">Microbulbifer variabilis</name>
    <dbReference type="NCBI Taxonomy" id="266805"/>
    <lineage>
        <taxon>Bacteria</taxon>
        <taxon>Pseudomonadati</taxon>
        <taxon>Pseudomonadota</taxon>
        <taxon>Gammaproteobacteria</taxon>
        <taxon>Cellvibrionales</taxon>
        <taxon>Microbulbiferaceae</taxon>
        <taxon>Microbulbifer</taxon>
    </lineage>
</organism>
<sequence>MAIWGVNFIAIKVSTTNLNPLLVTALRFTLAAIPAIFFIPKPPVAWRYILSYSFVFGTGIWGLATCSLTAGLSPGMASLLLQLNAAISVLLGWLILKETVSAQKILGASLAILGLWIAFLIEDGSVSPLGVVLVILAATCWGISGLIVKAANTKEVFAFIVWSLLFAPIPLLVLALALEGKEVLNNLIKIDKLTLASILFQAWPTTLLGYWIWNRLVVTYPLSTIAPLTLLVPIFGLLASWLVYQEPLGIVKICSSLLIISGLIAGVIKWDKVKLSKKKQANVTINIQ</sequence>
<evidence type="ECO:0000256" key="4">
    <source>
        <dbReference type="ARBA" id="ARBA00023136"/>
    </source>
</evidence>
<evidence type="ECO:0000256" key="3">
    <source>
        <dbReference type="ARBA" id="ARBA00022989"/>
    </source>
</evidence>
<reference evidence="7" key="1">
    <citation type="submission" date="2022-02" db="EMBL/GenBank/DDBJ databases">
        <title>Coral-associated bacteria.</title>
        <authorList>
            <person name="Tang K."/>
            <person name="Wang X."/>
        </authorList>
    </citation>
    <scope>NUCLEOTIDE SEQUENCE</scope>
    <source>
        <strain evidence="7">SCSIO 43006</strain>
    </source>
</reference>
<evidence type="ECO:0000256" key="1">
    <source>
        <dbReference type="ARBA" id="ARBA00004141"/>
    </source>
</evidence>
<dbReference type="Proteomes" id="UP001055658">
    <property type="component" value="Chromosome"/>
</dbReference>
<dbReference type="PANTHER" id="PTHR32322">
    <property type="entry name" value="INNER MEMBRANE TRANSPORTER"/>
    <property type="match status" value="1"/>
</dbReference>
<evidence type="ECO:0000256" key="5">
    <source>
        <dbReference type="SAM" id="Phobius"/>
    </source>
</evidence>
<protein>
    <submittedName>
        <fullName evidence="7">EamA family transporter</fullName>
    </submittedName>
</protein>
<gene>
    <name evidence="7" type="ORF">MJO52_13925</name>
</gene>
<keyword evidence="4 5" id="KW-0472">Membrane</keyword>
<feature type="domain" description="EamA" evidence="6">
    <location>
        <begin position="129"/>
        <end position="264"/>
    </location>
</feature>
<feature type="transmembrane region" description="Helical" evidence="5">
    <location>
        <begin position="225"/>
        <end position="244"/>
    </location>
</feature>
<dbReference type="SUPFAM" id="SSF103481">
    <property type="entry name" value="Multidrug resistance efflux transporter EmrE"/>
    <property type="match status" value="2"/>
</dbReference>
<feature type="transmembrane region" description="Helical" evidence="5">
    <location>
        <begin position="105"/>
        <end position="121"/>
    </location>
</feature>
<evidence type="ECO:0000259" key="6">
    <source>
        <dbReference type="Pfam" id="PF00892"/>
    </source>
</evidence>
<feature type="transmembrane region" description="Helical" evidence="5">
    <location>
        <begin position="156"/>
        <end position="178"/>
    </location>
</feature>
<feature type="transmembrane region" description="Helical" evidence="5">
    <location>
        <begin position="193"/>
        <end position="213"/>
    </location>
</feature>
<dbReference type="PANTHER" id="PTHR32322:SF9">
    <property type="entry name" value="AMINO-ACID METABOLITE EFFLUX PUMP-RELATED"/>
    <property type="match status" value="1"/>
</dbReference>
<evidence type="ECO:0000313" key="7">
    <source>
        <dbReference type="EMBL" id="USD23661.1"/>
    </source>
</evidence>
<feature type="transmembrane region" description="Helical" evidence="5">
    <location>
        <begin position="20"/>
        <end position="39"/>
    </location>
</feature>
<proteinExistence type="predicted"/>
<keyword evidence="2 5" id="KW-0812">Transmembrane</keyword>
<feature type="transmembrane region" description="Helical" evidence="5">
    <location>
        <begin position="76"/>
        <end position="96"/>
    </location>
</feature>
<dbReference type="InterPro" id="IPR000620">
    <property type="entry name" value="EamA_dom"/>
</dbReference>
<feature type="transmembrane region" description="Helical" evidence="5">
    <location>
        <begin position="127"/>
        <end position="149"/>
    </location>
</feature>
<evidence type="ECO:0000313" key="8">
    <source>
        <dbReference type="Proteomes" id="UP001055658"/>
    </source>
</evidence>
<dbReference type="EMBL" id="CP092418">
    <property type="protein sequence ID" value="USD23661.1"/>
    <property type="molecule type" value="Genomic_DNA"/>
</dbReference>
<feature type="transmembrane region" description="Helical" evidence="5">
    <location>
        <begin position="46"/>
        <end position="64"/>
    </location>
</feature>
<dbReference type="InterPro" id="IPR037185">
    <property type="entry name" value="EmrE-like"/>
</dbReference>
<accession>A0ABY4VJT8</accession>
<name>A0ABY4VJT8_9GAMM</name>
<evidence type="ECO:0000256" key="2">
    <source>
        <dbReference type="ARBA" id="ARBA00022692"/>
    </source>
</evidence>
<keyword evidence="3 5" id="KW-1133">Transmembrane helix</keyword>